<evidence type="ECO:0000313" key="1">
    <source>
        <dbReference type="EMBL" id="PZQ45034.1"/>
    </source>
</evidence>
<protein>
    <submittedName>
        <fullName evidence="1">Uncharacterized protein</fullName>
    </submittedName>
</protein>
<dbReference type="Proteomes" id="UP000249417">
    <property type="component" value="Unassembled WGS sequence"/>
</dbReference>
<name>A0A2W5MW51_9BACT</name>
<gene>
    <name evidence="1" type="ORF">DI551_08705</name>
</gene>
<dbReference type="EMBL" id="QFQB01000066">
    <property type="protein sequence ID" value="PZQ45034.1"/>
    <property type="molecule type" value="Genomic_DNA"/>
</dbReference>
<sequence>MGKISKLHRAVASYDKAAPVAEQEFAKRATRKDVLKFRKARRIILDQLDKARESGDIDGYKEKRLTGIPRLLISRRIYIQGANAAQRYAATTEKRDHDFYIELAMNNEIDPEFEIKIDGARGSGNIDILRNFIGHRTQPPTNWFKYRERKTTTDLSVNDVKAFIDTLPEAMAYARKVFEARAAAVSQPQSPKF</sequence>
<reference evidence="1 2" key="1">
    <citation type="submission" date="2017-08" db="EMBL/GenBank/DDBJ databases">
        <title>Infants hospitalized years apart are colonized by the same room-sourced microbial strains.</title>
        <authorList>
            <person name="Brooks B."/>
            <person name="Olm M.R."/>
            <person name="Firek B.A."/>
            <person name="Baker R."/>
            <person name="Thomas B.C."/>
            <person name="Morowitz M.J."/>
            <person name="Banfield J.F."/>
        </authorList>
    </citation>
    <scope>NUCLEOTIDE SEQUENCE [LARGE SCALE GENOMIC DNA]</scope>
    <source>
        <strain evidence="1">S2_005_002_R2_29</strain>
    </source>
</reference>
<dbReference type="AlphaFoldDB" id="A0A2W5MW51"/>
<proteinExistence type="predicted"/>
<evidence type="ECO:0000313" key="2">
    <source>
        <dbReference type="Proteomes" id="UP000249417"/>
    </source>
</evidence>
<accession>A0A2W5MW51</accession>
<comment type="caution">
    <text evidence="1">The sequence shown here is derived from an EMBL/GenBank/DDBJ whole genome shotgun (WGS) entry which is preliminary data.</text>
</comment>
<organism evidence="1 2">
    <name type="scientific">Micavibrio aeruginosavorus</name>
    <dbReference type="NCBI Taxonomy" id="349221"/>
    <lineage>
        <taxon>Bacteria</taxon>
        <taxon>Pseudomonadati</taxon>
        <taxon>Bdellovibrionota</taxon>
        <taxon>Bdellovibrionia</taxon>
        <taxon>Bdellovibrionales</taxon>
        <taxon>Pseudobdellovibrionaceae</taxon>
        <taxon>Micavibrio</taxon>
    </lineage>
</organism>